<dbReference type="Pfam" id="PF04059">
    <property type="entry name" value="RRM_2"/>
    <property type="match status" value="1"/>
</dbReference>
<dbReference type="EMBL" id="CAUYUJ010015684">
    <property type="protein sequence ID" value="CAK0856959.1"/>
    <property type="molecule type" value="Genomic_DNA"/>
</dbReference>
<feature type="transmembrane region" description="Helical" evidence="2">
    <location>
        <begin position="171"/>
        <end position="191"/>
    </location>
</feature>
<keyword evidence="5" id="KW-1185">Reference proteome</keyword>
<feature type="coiled-coil region" evidence="1">
    <location>
        <begin position="197"/>
        <end position="224"/>
    </location>
</feature>
<feature type="domain" description="Mei2-like C-terminal RNA recognition motif" evidence="3">
    <location>
        <begin position="68"/>
        <end position="128"/>
    </location>
</feature>
<keyword evidence="1" id="KW-0175">Coiled coil</keyword>
<comment type="caution">
    <text evidence="4">The sequence shown here is derived from an EMBL/GenBank/DDBJ whole genome shotgun (WGS) entry which is preliminary data.</text>
</comment>
<sequence length="671" mass="74401">EIRICEDARDVAELSSGATCPVQVQTLQLDVALFGQESGSLRTPLNAKAAAFVPRVVYDQMGSSADQRTTVLMRNLPTTLIRDELVDLVNSKGFAEQFDFLYPPTNFASASNFGYAFVNCLLETASDPFRDTRSAGPRLTRCQLIDMQIHLVFGEDFYLSVSLHVCYAEPLQILCWVFVVMTTVVLFYLAWAAKAKEKELLQGLQALLAKRKRAQRERKKEASAFTPTTLVDDHWHGKLLTDAFNELFTIKKKQHFVVGVVSHYPDGLLGYQLPEGAAVTVVLNRQLDGSVPIRAPALGSKAVLRVTPLFVRQFGATTPHLKWEPQAGKALPTAQATKVLRLACFQDLVTRATWKKHSSNFKVAATDWLRTLHLPQDAAVDLFSPRRSEDGEIISINVRMLAQHVSTVEAAPASLVFSVAFFLKMVLLRPQLGKSSGSSVSTGKLVLIFLPALVGWQSRQHIEKVDPCHQCALDSGKHLRDWSFKGGGRLGLGWSPYCYVAGEGGDDAVCYARASAPRLLAAGARRRFDGSLALESQHTLTWDIGDFNESLWLWASGLLPRSPPSNVLYLMILIWPGGFGKMQLVLHSCPEILWHVQTELAKARFGSLPPRHIPSMDLEKCFDRLDLPNLELIALAHSRLVRALFNTSLWSNVVLPLLTQLLPFGLKEATH</sequence>
<proteinExistence type="predicted"/>
<evidence type="ECO:0000313" key="4">
    <source>
        <dbReference type="EMBL" id="CAK0856959.1"/>
    </source>
</evidence>
<name>A0ABN9UCN5_9DINO</name>
<dbReference type="Proteomes" id="UP001189429">
    <property type="component" value="Unassembled WGS sequence"/>
</dbReference>
<keyword evidence="2" id="KW-0812">Transmembrane</keyword>
<dbReference type="InterPro" id="IPR007201">
    <property type="entry name" value="Mei2-like_Rrm_C"/>
</dbReference>
<keyword evidence="2" id="KW-1133">Transmembrane helix</keyword>
<evidence type="ECO:0000259" key="3">
    <source>
        <dbReference type="Pfam" id="PF04059"/>
    </source>
</evidence>
<keyword evidence="2" id="KW-0472">Membrane</keyword>
<accession>A0ABN9UCN5</accession>
<evidence type="ECO:0000313" key="5">
    <source>
        <dbReference type="Proteomes" id="UP001189429"/>
    </source>
</evidence>
<gene>
    <name evidence="4" type="ORF">PCOR1329_LOCUS47196</name>
</gene>
<organism evidence="4 5">
    <name type="scientific">Prorocentrum cordatum</name>
    <dbReference type="NCBI Taxonomy" id="2364126"/>
    <lineage>
        <taxon>Eukaryota</taxon>
        <taxon>Sar</taxon>
        <taxon>Alveolata</taxon>
        <taxon>Dinophyceae</taxon>
        <taxon>Prorocentrales</taxon>
        <taxon>Prorocentraceae</taxon>
        <taxon>Prorocentrum</taxon>
    </lineage>
</organism>
<protein>
    <recommendedName>
        <fullName evidence="3">Mei2-like C-terminal RNA recognition motif domain-containing protein</fullName>
    </recommendedName>
</protein>
<evidence type="ECO:0000256" key="1">
    <source>
        <dbReference type="SAM" id="Coils"/>
    </source>
</evidence>
<feature type="non-terminal residue" evidence="4">
    <location>
        <position position="1"/>
    </location>
</feature>
<reference evidence="4" key="1">
    <citation type="submission" date="2023-10" db="EMBL/GenBank/DDBJ databases">
        <authorList>
            <person name="Chen Y."/>
            <person name="Shah S."/>
            <person name="Dougan E. K."/>
            <person name="Thang M."/>
            <person name="Chan C."/>
        </authorList>
    </citation>
    <scope>NUCLEOTIDE SEQUENCE [LARGE SCALE GENOMIC DNA]</scope>
</reference>
<evidence type="ECO:0000256" key="2">
    <source>
        <dbReference type="SAM" id="Phobius"/>
    </source>
</evidence>